<dbReference type="Pfam" id="PF19044">
    <property type="entry name" value="P-loop_TraG"/>
    <property type="match status" value="1"/>
</dbReference>
<dbReference type="InterPro" id="IPR051162">
    <property type="entry name" value="T4SS_component"/>
</dbReference>
<feature type="domain" description="TraG P-loop" evidence="3">
    <location>
        <begin position="615"/>
        <end position="741"/>
    </location>
</feature>
<dbReference type="InterPro" id="IPR002789">
    <property type="entry name" value="HerA_central"/>
</dbReference>
<organism evidence="4 5">
    <name type="scientific">Streptococcus ruminantium</name>
    <dbReference type="NCBI Taxonomy" id="1917441"/>
    <lineage>
        <taxon>Bacteria</taxon>
        <taxon>Bacillati</taxon>
        <taxon>Bacillota</taxon>
        <taxon>Bacilli</taxon>
        <taxon>Lactobacillales</taxon>
        <taxon>Streptococcaceae</taxon>
        <taxon>Streptococcus</taxon>
    </lineage>
</organism>
<evidence type="ECO:0000259" key="3">
    <source>
        <dbReference type="Pfam" id="PF19044"/>
    </source>
</evidence>
<evidence type="ECO:0000313" key="4">
    <source>
        <dbReference type="EMBL" id="MDQ8833924.1"/>
    </source>
</evidence>
<keyword evidence="5" id="KW-1185">Reference proteome</keyword>
<evidence type="ECO:0000259" key="2">
    <source>
        <dbReference type="Pfam" id="PF01935"/>
    </source>
</evidence>
<accession>A0ABU1B859</accession>
<dbReference type="Gene3D" id="3.40.50.300">
    <property type="entry name" value="P-loop containing nucleotide triphosphate hydrolases"/>
    <property type="match status" value="1"/>
</dbReference>
<dbReference type="Gene3D" id="1.10.8.730">
    <property type="match status" value="1"/>
</dbReference>
<gene>
    <name evidence="4" type="ORF">RFF62_09115</name>
</gene>
<dbReference type="InterPro" id="IPR027417">
    <property type="entry name" value="P-loop_NTPase"/>
</dbReference>
<dbReference type="PANTHER" id="PTHR30121">
    <property type="entry name" value="UNCHARACTERIZED PROTEIN YJGR-RELATED"/>
    <property type="match status" value="1"/>
</dbReference>
<feature type="domain" description="Helicase HerA central" evidence="2">
    <location>
        <begin position="443"/>
        <end position="565"/>
    </location>
</feature>
<dbReference type="Pfam" id="PF01935">
    <property type="entry name" value="DUF87"/>
    <property type="match status" value="1"/>
</dbReference>
<dbReference type="NCBIfam" id="NF045971">
    <property type="entry name" value="conju_CD1110"/>
    <property type="match status" value="1"/>
</dbReference>
<feature type="region of interest" description="Disordered" evidence="1">
    <location>
        <begin position="1"/>
        <end position="24"/>
    </location>
</feature>
<comment type="caution">
    <text evidence="4">The sequence shown here is derived from an EMBL/GenBank/DDBJ whole genome shotgun (WGS) entry which is preliminary data.</text>
</comment>
<name>A0ABU1B859_9STRE</name>
<sequence>MKSLFQKKTKSEKTAGKKTEAEKMRAKRIKDTLAATSTNTLAYQALFPNGLMQVTDSHFSQSYRLGDVNYQTVSMDDKGAIMEKYSDLINSLDEHTSFQLTLFNRRIDIERFKKGVLYEEQEDGLGDYRDELNGMLDRNFQSGENNFSTMKYITFGRSSNNAKQAYRSLSEIGEHFKTGFSEIEAGFDLLEGEARVNALADILRGDNHIPFSYRDMTLTGLTSRDFVAPAMLSFKDKDYIQIDDKYLQIVYIREYGAELGDRFVRELIRTDRELLISLHAQAPDKSSSIKSVKTKKGLMELQKVQDQQKNARNGIFTEKTSMGLESNLEEADDLIDTITKTGDKIFDTTYLIGIFADTKEDLKEGLDEVKRVASSNDLIIEKLTYMQEPAFNALLPFGFNYLKDVTRSLLTSNIAVNSPWTSVDLQDTGGKYYGINQISKNIITIDRQKLNTPSGLILGTSGSGKGMATKYEIVSTKLKNNDEKTEIIVVDPENEYSIIGESFGGERIDIAPDSRTFINVLDLSEDNIDDDPIRVKSEFLLSWIGKLLDRRMTGREKSLIDRVTRLTYRDFEKPTLKEWLFVLKSQSEDEAQQLALDMELYVEGSLDIFSYKTNVQINNNFLIYNVKKLGEELKPVALMVVFDQIWNRVVRNQKLGITTWIYFDEMQLMLDDEYASDFFFKLWSRIRKYGGIPTGITQNVETLLLDPNGRRIIANSEFMILLKQAKNDREELVDMLGLSGELEKYVRNPEKGAGLIKAGGTVVPFRNKIPTHLDLYKIMSTDPNNMTG</sequence>
<feature type="compositionally biased region" description="Basic and acidic residues" evidence="1">
    <location>
        <begin position="9"/>
        <end position="24"/>
    </location>
</feature>
<proteinExistence type="predicted"/>
<dbReference type="EMBL" id="JAVIBX010000044">
    <property type="protein sequence ID" value="MDQ8833924.1"/>
    <property type="molecule type" value="Genomic_DNA"/>
</dbReference>
<evidence type="ECO:0000256" key="1">
    <source>
        <dbReference type="SAM" id="MobiDB-lite"/>
    </source>
</evidence>
<dbReference type="SUPFAM" id="SSF52540">
    <property type="entry name" value="P-loop containing nucleoside triphosphate hydrolases"/>
    <property type="match status" value="1"/>
</dbReference>
<protein>
    <submittedName>
        <fullName evidence="4">DUF87 domain-containing protein</fullName>
    </submittedName>
</protein>
<dbReference type="InterPro" id="IPR043964">
    <property type="entry name" value="P-loop_TraG"/>
</dbReference>
<dbReference type="PANTHER" id="PTHR30121:SF6">
    <property type="entry name" value="SLR6007 PROTEIN"/>
    <property type="match status" value="1"/>
</dbReference>
<evidence type="ECO:0000313" key="5">
    <source>
        <dbReference type="Proteomes" id="UP001228446"/>
    </source>
</evidence>
<dbReference type="Proteomes" id="UP001228446">
    <property type="component" value="Unassembled WGS sequence"/>
</dbReference>
<reference evidence="4 5" key="1">
    <citation type="submission" date="2023-08" db="EMBL/GenBank/DDBJ databases">
        <title>Streptococcus ruminantium-associated sheep mastitis outbreak detected in Italy is distinct from bovine isolates.</title>
        <authorList>
            <person name="Rosa M.N."/>
            <person name="Vezina B."/>
            <person name="Tola S."/>
        </authorList>
    </citation>
    <scope>NUCLEOTIDE SEQUENCE [LARGE SCALE GENOMIC DNA]</scope>
    <source>
        <strain evidence="4 5">OM6730</strain>
    </source>
</reference>